<feature type="domain" description="UBL3-like ubiquitin" evidence="2">
    <location>
        <begin position="150"/>
        <end position="240"/>
    </location>
</feature>
<feature type="region of interest" description="Disordered" evidence="1">
    <location>
        <begin position="1"/>
        <end position="99"/>
    </location>
</feature>
<dbReference type="InterPro" id="IPR039540">
    <property type="entry name" value="UBL3-like_ubiquitin_dom"/>
</dbReference>
<name>A0A136JEP8_9PEZI</name>
<dbReference type="InterPro" id="IPR029071">
    <property type="entry name" value="Ubiquitin-like_domsf"/>
</dbReference>
<protein>
    <recommendedName>
        <fullName evidence="2">UBL3-like ubiquitin domain-containing protein</fullName>
    </recommendedName>
</protein>
<dbReference type="InParanoid" id="A0A136JEP8"/>
<dbReference type="PANTHER" id="PTHR13169:SF0">
    <property type="entry name" value="UBIQUITIN-LIKE PROTEIN 3"/>
    <property type="match status" value="1"/>
</dbReference>
<gene>
    <name evidence="3" type="ORF">Micbo1qcDRAFT_230823</name>
</gene>
<keyword evidence="4" id="KW-1185">Reference proteome</keyword>
<dbReference type="SUPFAM" id="SSF54236">
    <property type="entry name" value="Ubiquitin-like"/>
    <property type="match status" value="1"/>
</dbReference>
<proteinExistence type="predicted"/>
<dbReference type="AlphaFoldDB" id="A0A136JEP8"/>
<dbReference type="Pfam" id="PF13881">
    <property type="entry name" value="Rad60-SLD_2"/>
    <property type="match status" value="1"/>
</dbReference>
<evidence type="ECO:0000313" key="4">
    <source>
        <dbReference type="Proteomes" id="UP000070501"/>
    </source>
</evidence>
<reference evidence="4" key="1">
    <citation type="submission" date="2016-02" db="EMBL/GenBank/DDBJ databases">
        <title>Draft genome sequence of Microdochium bolleyi, a fungal endophyte of beachgrass.</title>
        <authorList>
            <consortium name="DOE Joint Genome Institute"/>
            <person name="David A.S."/>
            <person name="May G."/>
            <person name="Haridas S."/>
            <person name="Lim J."/>
            <person name="Wang M."/>
            <person name="Labutti K."/>
            <person name="Lipzen A."/>
            <person name="Barry K."/>
            <person name="Grigoriev I.V."/>
        </authorList>
    </citation>
    <scope>NUCLEOTIDE SEQUENCE [LARGE SCALE GENOMIC DNA]</scope>
    <source>
        <strain evidence="4">J235TASD1</strain>
    </source>
</reference>
<feature type="compositionally biased region" description="Polar residues" evidence="1">
    <location>
        <begin position="34"/>
        <end position="66"/>
    </location>
</feature>
<dbReference type="STRING" id="196109.A0A136JEP8"/>
<dbReference type="Proteomes" id="UP000070501">
    <property type="component" value="Unassembled WGS sequence"/>
</dbReference>
<sequence length="243" mass="26159">MAETSAQASTAVDSATKQNPLAVQQPAGDVEMENLSTIPPTPVNASTTVPGETEQSSESATAQVGTTDGAEDPSVSSTPAKAPAGGNDADLAINPVDPNDPASSGDLAVDIMLVLVSNGNRHPFRIDEKYLTKRNVTITGNSEDGRPDPSSITVYTLKELILREWRPDWDQPPREPSAIRLVYFGKLLEDRMALNQQRFKMSVTNVVHMTVKPQDIIDEEEATKRVKDSTTEGRARSGCCVIL</sequence>
<evidence type="ECO:0000259" key="2">
    <source>
        <dbReference type="Pfam" id="PF13881"/>
    </source>
</evidence>
<organism evidence="3 4">
    <name type="scientific">Microdochium bolleyi</name>
    <dbReference type="NCBI Taxonomy" id="196109"/>
    <lineage>
        <taxon>Eukaryota</taxon>
        <taxon>Fungi</taxon>
        <taxon>Dikarya</taxon>
        <taxon>Ascomycota</taxon>
        <taxon>Pezizomycotina</taxon>
        <taxon>Sordariomycetes</taxon>
        <taxon>Xylariomycetidae</taxon>
        <taxon>Xylariales</taxon>
        <taxon>Microdochiaceae</taxon>
        <taxon>Microdochium</taxon>
    </lineage>
</organism>
<evidence type="ECO:0000256" key="1">
    <source>
        <dbReference type="SAM" id="MobiDB-lite"/>
    </source>
</evidence>
<dbReference type="EMBL" id="KQ964246">
    <property type="protein sequence ID" value="KXJ95617.1"/>
    <property type="molecule type" value="Genomic_DNA"/>
</dbReference>
<dbReference type="InterPro" id="IPR040015">
    <property type="entry name" value="UBL3-like"/>
</dbReference>
<dbReference type="Gene3D" id="3.10.20.90">
    <property type="entry name" value="Phosphatidylinositol 3-kinase Catalytic Subunit, Chain A, domain 1"/>
    <property type="match status" value="1"/>
</dbReference>
<dbReference type="PANTHER" id="PTHR13169">
    <property type="entry name" value="UBIQUITIN-LIKE PROTEIN 3 HCG-1 PROTEIN"/>
    <property type="match status" value="1"/>
</dbReference>
<dbReference type="OrthoDB" id="1043111at2759"/>
<feature type="compositionally biased region" description="Polar residues" evidence="1">
    <location>
        <begin position="1"/>
        <end position="22"/>
    </location>
</feature>
<accession>A0A136JEP8</accession>
<evidence type="ECO:0000313" key="3">
    <source>
        <dbReference type="EMBL" id="KXJ95617.1"/>
    </source>
</evidence>